<dbReference type="Pfam" id="PF00127">
    <property type="entry name" value="Copper-bind"/>
    <property type="match status" value="1"/>
</dbReference>
<dbReference type="Gene3D" id="2.60.40.420">
    <property type="entry name" value="Cupredoxins - blue copper proteins"/>
    <property type="match status" value="1"/>
</dbReference>
<feature type="binding site" evidence="7">
    <location>
        <position position="110"/>
    </location>
    <ligand>
        <name>Cu cation</name>
        <dbReference type="ChEBI" id="CHEBI:23378"/>
    </ligand>
</feature>
<dbReference type="InterPro" id="IPR000923">
    <property type="entry name" value="BlueCu_1"/>
</dbReference>
<accession>A0A926UVY1</accession>
<keyword evidence="6" id="KW-0472">Membrane</keyword>
<evidence type="ECO:0000256" key="3">
    <source>
        <dbReference type="ARBA" id="ARBA00022723"/>
    </source>
</evidence>
<evidence type="ECO:0000256" key="6">
    <source>
        <dbReference type="ARBA" id="ARBA00023136"/>
    </source>
</evidence>
<dbReference type="GO" id="GO:0009055">
    <property type="term" value="F:electron transfer activity"/>
    <property type="evidence" value="ECO:0007669"/>
    <property type="project" value="InterPro"/>
</dbReference>
<sequence>MMNISSLAKQLGLAIASLAFIVGSFFMSVAPAAADVVTVKMGSDKGQLVFEPKEVKIMVGDTVKWVNNKAFPHNIVFDGHAELSHKKLAQKPKAALESTFNEAGEFTYYCSPHRGAGMVGKVIVEG</sequence>
<evidence type="ECO:0000259" key="8">
    <source>
        <dbReference type="Pfam" id="PF00127"/>
    </source>
</evidence>
<dbReference type="Proteomes" id="UP000631421">
    <property type="component" value="Unassembled WGS sequence"/>
</dbReference>
<keyword evidence="10" id="KW-1185">Reference proteome</keyword>
<keyword evidence="2" id="KW-0813">Transport</keyword>
<evidence type="ECO:0000256" key="7">
    <source>
        <dbReference type="PIRSR" id="PIRSR602387-1"/>
    </source>
</evidence>
<dbReference type="PRINTS" id="PR00157">
    <property type="entry name" value="PLASTOCYANIN"/>
</dbReference>
<organism evidence="9 10">
    <name type="scientific">Pseudanabaena cinerea FACHB-1277</name>
    <dbReference type="NCBI Taxonomy" id="2949581"/>
    <lineage>
        <taxon>Bacteria</taxon>
        <taxon>Bacillati</taxon>
        <taxon>Cyanobacteriota</taxon>
        <taxon>Cyanophyceae</taxon>
        <taxon>Pseudanabaenales</taxon>
        <taxon>Pseudanabaenaceae</taxon>
        <taxon>Pseudanabaena</taxon>
        <taxon>Pseudanabaena cinerea</taxon>
    </lineage>
</organism>
<dbReference type="InterPro" id="IPR002387">
    <property type="entry name" value="Plastocyanin"/>
</dbReference>
<keyword evidence="4" id="KW-0249">Electron transport</keyword>
<reference evidence="9" key="1">
    <citation type="journal article" date="2015" name="ISME J.">
        <title>Draft Genome Sequence of Streptomyces incarnatus NRRL8089, which Produces the Nucleoside Antibiotic Sinefungin.</title>
        <authorList>
            <person name="Oshima K."/>
            <person name="Hattori M."/>
            <person name="Shimizu H."/>
            <person name="Fukuda K."/>
            <person name="Nemoto M."/>
            <person name="Inagaki K."/>
            <person name="Tamura T."/>
        </authorList>
    </citation>
    <scope>NUCLEOTIDE SEQUENCE</scope>
    <source>
        <strain evidence="9">FACHB-1277</strain>
    </source>
</reference>
<evidence type="ECO:0000256" key="4">
    <source>
        <dbReference type="ARBA" id="ARBA00022982"/>
    </source>
</evidence>
<comment type="cofactor">
    <cofactor evidence="7">
        <name>Cu(2+)</name>
        <dbReference type="ChEBI" id="CHEBI:29036"/>
    </cofactor>
    <text evidence="7">The crystal structure with reduced Cu(1+) has also been determined.</text>
</comment>
<gene>
    <name evidence="9" type="ORF">H6F44_13095</name>
</gene>
<evidence type="ECO:0000256" key="1">
    <source>
        <dbReference type="ARBA" id="ARBA00004370"/>
    </source>
</evidence>
<evidence type="ECO:0000313" key="10">
    <source>
        <dbReference type="Proteomes" id="UP000631421"/>
    </source>
</evidence>
<dbReference type="CDD" id="cd04219">
    <property type="entry name" value="Plastocyanin"/>
    <property type="match status" value="1"/>
</dbReference>
<reference evidence="9" key="2">
    <citation type="submission" date="2020-08" db="EMBL/GenBank/DDBJ databases">
        <authorList>
            <person name="Chen M."/>
            <person name="Teng W."/>
            <person name="Zhao L."/>
            <person name="Hu C."/>
            <person name="Zhou Y."/>
            <person name="Han B."/>
            <person name="Song L."/>
            <person name="Shu W."/>
        </authorList>
    </citation>
    <scope>NUCLEOTIDE SEQUENCE</scope>
    <source>
        <strain evidence="9">FACHB-1277</strain>
    </source>
</reference>
<dbReference type="AlphaFoldDB" id="A0A926UVY1"/>
<evidence type="ECO:0000256" key="2">
    <source>
        <dbReference type="ARBA" id="ARBA00022448"/>
    </source>
</evidence>
<feature type="binding site" evidence="7">
    <location>
        <position position="118"/>
    </location>
    <ligand>
        <name>Cu cation</name>
        <dbReference type="ChEBI" id="CHEBI:23378"/>
    </ligand>
</feature>
<dbReference type="GO" id="GO:0016020">
    <property type="term" value="C:membrane"/>
    <property type="evidence" value="ECO:0007669"/>
    <property type="project" value="UniProtKB-SubCell"/>
</dbReference>
<protein>
    <submittedName>
        <fullName evidence="9">Plastocyanin</fullName>
    </submittedName>
</protein>
<dbReference type="NCBIfam" id="TIGR02656">
    <property type="entry name" value="cyanin_plasto"/>
    <property type="match status" value="1"/>
</dbReference>
<comment type="caution">
    <text evidence="9">The sequence shown here is derived from an EMBL/GenBank/DDBJ whole genome shotgun (WGS) entry which is preliminary data.</text>
</comment>
<dbReference type="PANTHER" id="PTHR34192:SF10">
    <property type="entry name" value="PLASTOCYANIN MAJOR ISOFORM, CHLOROPLASTIC-RELATED"/>
    <property type="match status" value="1"/>
</dbReference>
<dbReference type="GO" id="GO:0005507">
    <property type="term" value="F:copper ion binding"/>
    <property type="evidence" value="ECO:0007669"/>
    <property type="project" value="InterPro"/>
</dbReference>
<feature type="binding site" evidence="7">
    <location>
        <position position="113"/>
    </location>
    <ligand>
        <name>Cu cation</name>
        <dbReference type="ChEBI" id="CHEBI:23378"/>
    </ligand>
</feature>
<keyword evidence="3 7" id="KW-0479">Metal-binding</keyword>
<name>A0A926UVY1_9CYAN</name>
<evidence type="ECO:0000256" key="5">
    <source>
        <dbReference type="ARBA" id="ARBA00023008"/>
    </source>
</evidence>
<dbReference type="PANTHER" id="PTHR34192">
    <property type="entry name" value="PLASTOCYANIN MAJOR ISOFORM, CHLOROPLASTIC-RELATED"/>
    <property type="match status" value="1"/>
</dbReference>
<evidence type="ECO:0000313" key="9">
    <source>
        <dbReference type="EMBL" id="MBD2151047.1"/>
    </source>
</evidence>
<feature type="binding site" evidence="7">
    <location>
        <position position="73"/>
    </location>
    <ligand>
        <name>Cu cation</name>
        <dbReference type="ChEBI" id="CHEBI:23378"/>
    </ligand>
</feature>
<dbReference type="InterPro" id="IPR008972">
    <property type="entry name" value="Cupredoxin"/>
</dbReference>
<comment type="subcellular location">
    <subcellularLocation>
        <location evidence="1">Membrane</location>
    </subcellularLocation>
</comment>
<feature type="domain" description="Blue (type 1) copper" evidence="8">
    <location>
        <begin position="38"/>
        <end position="125"/>
    </location>
</feature>
<dbReference type="EMBL" id="JACJPY010000040">
    <property type="protein sequence ID" value="MBD2151047.1"/>
    <property type="molecule type" value="Genomic_DNA"/>
</dbReference>
<keyword evidence="5 7" id="KW-0186">Copper</keyword>
<dbReference type="SUPFAM" id="SSF49503">
    <property type="entry name" value="Cupredoxins"/>
    <property type="match status" value="1"/>
</dbReference>
<proteinExistence type="predicted"/>